<dbReference type="CDD" id="cd00028">
    <property type="entry name" value="B_lectin"/>
    <property type="match status" value="1"/>
</dbReference>
<evidence type="ECO:0000256" key="1">
    <source>
        <dbReference type="ARBA" id="ARBA00004251"/>
    </source>
</evidence>
<dbReference type="OrthoDB" id="4062651at2759"/>
<name>A0A8S0SDU1_OLEEU</name>
<evidence type="ECO:0000313" key="20">
    <source>
        <dbReference type="Proteomes" id="UP000594638"/>
    </source>
</evidence>
<comment type="similarity">
    <text evidence="13">Belongs to the protein kinase superfamily. Ser/Thr protein kinase family.</text>
</comment>
<dbReference type="SUPFAM" id="SSF51110">
    <property type="entry name" value="alpha-D-mannose-specific plant lectins"/>
    <property type="match status" value="1"/>
</dbReference>
<dbReference type="InterPro" id="IPR003609">
    <property type="entry name" value="Pan_app"/>
</dbReference>
<dbReference type="EMBL" id="CACTIH010004387">
    <property type="protein sequence ID" value="CAA2990759.1"/>
    <property type="molecule type" value="Genomic_DNA"/>
</dbReference>
<keyword evidence="20" id="KW-1185">Reference proteome</keyword>
<feature type="transmembrane region" description="Helical" evidence="15">
    <location>
        <begin position="465"/>
        <end position="485"/>
    </location>
</feature>
<comment type="caution">
    <text evidence="19">The sequence shown here is derived from an EMBL/GenBank/DDBJ whole genome shotgun (WGS) entry which is preliminary data.</text>
</comment>
<keyword evidence="15" id="KW-0812">Transmembrane</keyword>
<proteinExistence type="inferred from homology"/>
<evidence type="ECO:0000256" key="14">
    <source>
        <dbReference type="SAM" id="MobiDB-lite"/>
    </source>
</evidence>
<dbReference type="InterPro" id="IPR001480">
    <property type="entry name" value="Bulb-type_lectin_dom"/>
</dbReference>
<dbReference type="SMART" id="SM00473">
    <property type="entry name" value="PAN_AP"/>
    <property type="match status" value="1"/>
</dbReference>
<evidence type="ECO:0000256" key="10">
    <source>
        <dbReference type="ARBA" id="ARBA00023180"/>
    </source>
</evidence>
<keyword evidence="15" id="KW-1133">Transmembrane helix</keyword>
<dbReference type="Gene3D" id="3.30.200.20">
    <property type="entry name" value="Phosphorylase Kinase, domain 1"/>
    <property type="match status" value="1"/>
</dbReference>
<evidence type="ECO:0000256" key="4">
    <source>
        <dbReference type="ARBA" id="ARBA00022679"/>
    </source>
</evidence>
<dbReference type="GO" id="GO:0004674">
    <property type="term" value="F:protein serine/threonine kinase activity"/>
    <property type="evidence" value="ECO:0007669"/>
    <property type="project" value="UniProtKB-KW"/>
</dbReference>
<evidence type="ECO:0000256" key="8">
    <source>
        <dbReference type="ARBA" id="ARBA00022840"/>
    </source>
</evidence>
<dbReference type="Gramene" id="OE9A098417T1">
    <property type="protein sequence ID" value="OE9A098417C1"/>
    <property type="gene ID" value="OE9A098417"/>
</dbReference>
<feature type="domain" description="Bulb-type lectin" evidence="17">
    <location>
        <begin position="50"/>
        <end position="172"/>
    </location>
</feature>
<dbReference type="Proteomes" id="UP000594638">
    <property type="component" value="Unassembled WGS sequence"/>
</dbReference>
<dbReference type="CDD" id="cd01098">
    <property type="entry name" value="PAN_AP_plant"/>
    <property type="match status" value="1"/>
</dbReference>
<reference evidence="19 20" key="1">
    <citation type="submission" date="2019-12" db="EMBL/GenBank/DDBJ databases">
        <authorList>
            <person name="Alioto T."/>
            <person name="Alioto T."/>
            <person name="Gomez Garrido J."/>
        </authorList>
    </citation>
    <scope>NUCLEOTIDE SEQUENCE [LARGE SCALE GENOMIC DNA]</scope>
</reference>
<dbReference type="Pfam" id="PF08276">
    <property type="entry name" value="PAN_2"/>
    <property type="match status" value="1"/>
</dbReference>
<keyword evidence="3 13" id="KW-0723">Serine/threonine-protein kinase</keyword>
<dbReference type="Gene3D" id="1.10.510.10">
    <property type="entry name" value="Transferase(Phosphotransferase) domain 1"/>
    <property type="match status" value="1"/>
</dbReference>
<dbReference type="InterPro" id="IPR000858">
    <property type="entry name" value="S_locus_glycoprot_dom"/>
</dbReference>
<keyword evidence="15" id="KW-0472">Membrane</keyword>
<dbReference type="SMART" id="SM00108">
    <property type="entry name" value="B_lectin"/>
    <property type="match status" value="1"/>
</dbReference>
<dbReference type="InterPro" id="IPR008271">
    <property type="entry name" value="Ser/Thr_kinase_AS"/>
</dbReference>
<keyword evidence="6 13" id="KW-0547">Nucleotide-binding</keyword>
<keyword evidence="2" id="KW-1003">Cell membrane</keyword>
<dbReference type="GO" id="GO:0005524">
    <property type="term" value="F:ATP binding"/>
    <property type="evidence" value="ECO:0007669"/>
    <property type="project" value="UniProtKB-KW"/>
</dbReference>
<dbReference type="FunFam" id="1.10.510.10:FF:000060">
    <property type="entry name" value="G-type lectin S-receptor-like serine/threonine-protein kinase"/>
    <property type="match status" value="1"/>
</dbReference>
<dbReference type="FunFam" id="2.90.10.10:FF:000005">
    <property type="entry name" value="G-type lectin S-receptor-like serine/threonine-protein kinase"/>
    <property type="match status" value="1"/>
</dbReference>
<comment type="catalytic activity">
    <reaction evidence="11 13">
        <text>L-threonyl-[protein] + ATP = O-phospho-L-threonyl-[protein] + ADP + H(+)</text>
        <dbReference type="Rhea" id="RHEA:46608"/>
        <dbReference type="Rhea" id="RHEA-COMP:11060"/>
        <dbReference type="Rhea" id="RHEA-COMP:11605"/>
        <dbReference type="ChEBI" id="CHEBI:15378"/>
        <dbReference type="ChEBI" id="CHEBI:30013"/>
        <dbReference type="ChEBI" id="CHEBI:30616"/>
        <dbReference type="ChEBI" id="CHEBI:61977"/>
        <dbReference type="ChEBI" id="CHEBI:456216"/>
        <dbReference type="EC" id="2.7.11.1"/>
    </reaction>
</comment>
<evidence type="ECO:0000256" key="2">
    <source>
        <dbReference type="ARBA" id="ARBA00022475"/>
    </source>
</evidence>
<dbReference type="PROSITE" id="PS50011">
    <property type="entry name" value="PROTEIN_KINASE_DOM"/>
    <property type="match status" value="1"/>
</dbReference>
<evidence type="ECO:0000256" key="5">
    <source>
        <dbReference type="ARBA" id="ARBA00022729"/>
    </source>
</evidence>
<dbReference type="PROSITE" id="PS00108">
    <property type="entry name" value="PROTEIN_KINASE_ST"/>
    <property type="match status" value="1"/>
</dbReference>
<dbReference type="Gene3D" id="2.90.10.30">
    <property type="match status" value="1"/>
</dbReference>
<dbReference type="EC" id="2.7.11.1" evidence="13"/>
<dbReference type="SMART" id="SM00220">
    <property type="entry name" value="S_TKc"/>
    <property type="match status" value="1"/>
</dbReference>
<evidence type="ECO:0000256" key="7">
    <source>
        <dbReference type="ARBA" id="ARBA00022777"/>
    </source>
</evidence>
<keyword evidence="8 13" id="KW-0067">ATP-binding</keyword>
<dbReference type="InterPro" id="IPR001245">
    <property type="entry name" value="Ser-Thr/Tyr_kinase_cat_dom"/>
</dbReference>
<dbReference type="FunFam" id="3.30.200.20:FF:000195">
    <property type="entry name" value="G-type lectin S-receptor-like serine/threonine-protein kinase"/>
    <property type="match status" value="1"/>
</dbReference>
<dbReference type="PANTHER" id="PTHR27002">
    <property type="entry name" value="RECEPTOR-LIKE SERINE/THREONINE-PROTEIN KINASE SD1-8"/>
    <property type="match status" value="1"/>
</dbReference>
<dbReference type="Pfam" id="PF07714">
    <property type="entry name" value="PK_Tyr_Ser-Thr"/>
    <property type="match status" value="1"/>
</dbReference>
<evidence type="ECO:0000256" key="11">
    <source>
        <dbReference type="ARBA" id="ARBA00047899"/>
    </source>
</evidence>
<evidence type="ECO:0000256" key="15">
    <source>
        <dbReference type="SAM" id="Phobius"/>
    </source>
</evidence>
<dbReference type="CDD" id="cd14066">
    <property type="entry name" value="STKc_IRAK"/>
    <property type="match status" value="1"/>
</dbReference>
<evidence type="ECO:0000256" key="6">
    <source>
        <dbReference type="ARBA" id="ARBA00022741"/>
    </source>
</evidence>
<dbReference type="SUPFAM" id="SSF57414">
    <property type="entry name" value="Hairpin loop containing domain-like"/>
    <property type="match status" value="1"/>
</dbReference>
<evidence type="ECO:0000256" key="13">
    <source>
        <dbReference type="PIRNR" id="PIRNR000641"/>
    </source>
</evidence>
<dbReference type="Pfam" id="PF00954">
    <property type="entry name" value="S_locus_glycop"/>
    <property type="match status" value="1"/>
</dbReference>
<dbReference type="InterPro" id="IPR000719">
    <property type="entry name" value="Prot_kinase_dom"/>
</dbReference>
<evidence type="ECO:0000256" key="9">
    <source>
        <dbReference type="ARBA" id="ARBA00023157"/>
    </source>
</evidence>
<keyword evidence="5" id="KW-0732">Signal</keyword>
<feature type="domain" description="Apple" evidence="18">
    <location>
        <begin position="367"/>
        <end position="451"/>
    </location>
</feature>
<gene>
    <name evidence="19" type="ORF">OLEA9_A098417</name>
</gene>
<keyword evidence="7 13" id="KW-0418">Kinase</keyword>
<evidence type="ECO:0000313" key="19">
    <source>
        <dbReference type="EMBL" id="CAA2990759.1"/>
    </source>
</evidence>
<dbReference type="InterPro" id="IPR036426">
    <property type="entry name" value="Bulb-type_lectin_dom_sf"/>
</dbReference>
<evidence type="ECO:0000259" key="18">
    <source>
        <dbReference type="PROSITE" id="PS50948"/>
    </source>
</evidence>
<feature type="region of interest" description="Disordered" evidence="14">
    <location>
        <begin position="835"/>
        <end position="858"/>
    </location>
</feature>
<keyword evidence="19" id="KW-0675">Receptor</keyword>
<keyword evidence="10" id="KW-0325">Glycoprotein</keyword>
<dbReference type="PANTHER" id="PTHR27002:SF1110">
    <property type="entry name" value="RECEPTOR-LIKE SERINE_THREONINE-PROTEIN KINASE"/>
    <property type="match status" value="1"/>
</dbReference>
<accession>A0A8S0SDU1</accession>
<dbReference type="InterPro" id="IPR024171">
    <property type="entry name" value="SRK-like_kinase"/>
</dbReference>
<dbReference type="PROSITE" id="PS50927">
    <property type="entry name" value="BULB_LECTIN"/>
    <property type="match status" value="1"/>
</dbReference>
<dbReference type="Pfam" id="PF01453">
    <property type="entry name" value="B_lectin"/>
    <property type="match status" value="1"/>
</dbReference>
<organism evidence="19 20">
    <name type="scientific">Olea europaea subsp. europaea</name>
    <dbReference type="NCBI Taxonomy" id="158383"/>
    <lineage>
        <taxon>Eukaryota</taxon>
        <taxon>Viridiplantae</taxon>
        <taxon>Streptophyta</taxon>
        <taxon>Embryophyta</taxon>
        <taxon>Tracheophyta</taxon>
        <taxon>Spermatophyta</taxon>
        <taxon>Magnoliopsida</taxon>
        <taxon>eudicotyledons</taxon>
        <taxon>Gunneridae</taxon>
        <taxon>Pentapetalae</taxon>
        <taxon>asterids</taxon>
        <taxon>lamiids</taxon>
        <taxon>Lamiales</taxon>
        <taxon>Oleaceae</taxon>
        <taxon>Oleeae</taxon>
        <taxon>Olea</taxon>
    </lineage>
</organism>
<comment type="subcellular location">
    <subcellularLocation>
        <location evidence="1">Cell membrane</location>
        <topology evidence="1">Single-pass type I membrane protein</topology>
    </subcellularLocation>
</comment>
<feature type="domain" description="Protein kinase" evidence="16">
    <location>
        <begin position="540"/>
        <end position="818"/>
    </location>
</feature>
<evidence type="ECO:0000259" key="16">
    <source>
        <dbReference type="PROSITE" id="PS50011"/>
    </source>
</evidence>
<comment type="catalytic activity">
    <reaction evidence="12 13">
        <text>L-seryl-[protein] + ATP = O-phospho-L-seryl-[protein] + ADP + H(+)</text>
        <dbReference type="Rhea" id="RHEA:17989"/>
        <dbReference type="Rhea" id="RHEA-COMP:9863"/>
        <dbReference type="Rhea" id="RHEA-COMP:11604"/>
        <dbReference type="ChEBI" id="CHEBI:15378"/>
        <dbReference type="ChEBI" id="CHEBI:29999"/>
        <dbReference type="ChEBI" id="CHEBI:30616"/>
        <dbReference type="ChEBI" id="CHEBI:83421"/>
        <dbReference type="ChEBI" id="CHEBI:456216"/>
        <dbReference type="EC" id="2.7.11.1"/>
    </reaction>
</comment>
<dbReference type="SUPFAM" id="SSF56112">
    <property type="entry name" value="Protein kinase-like (PK-like)"/>
    <property type="match status" value="1"/>
</dbReference>
<keyword evidence="9" id="KW-1015">Disulfide bond</keyword>
<dbReference type="GO" id="GO:0005886">
    <property type="term" value="C:plasma membrane"/>
    <property type="evidence" value="ECO:0007669"/>
    <property type="project" value="UniProtKB-SubCell"/>
</dbReference>
<sequence length="858" mass="95488">MLPNVIFPLILSLSTHSAAVIMKQTCRCLFFLLFFLCFSIHLNLSEGADSITANQSLSGYLNQTIVSAGKTFELGFFTRGNFSRYYVGIWYKNVIQQAIVWVANREKPISDINSAELKILDGNLVLVDKSQDPIWSTNVSSTTSNSSVATLNDDGNLVLRDGSEPRTSEGFWQSFDHPADTLLPGAKIAYDKRTKAKQLLISWKNSEDPAPGLFSLELDPNESQYIIKWNRTQPYWTSGAWNGHIFSSVPEMTLNSIFNSSYVDNINEAYLTYSLYNPESISKLVMDVSGQIKLISWWESTKDWISAWSQPRQQCEVYDYCGAFGTCNQSSLPSCSCLQGFKPKFENDWNLGDYSGGCVREIDLPQCGNGSTSTGRKDKFLQNPQVSLPVNYQTVIAGSAGECESVCLNNCSCTAYSYDGNACLVWNGEIMDLQQLPENDGSGITIYVRLAASAPQFSSNKKNKGVVIGAIVGSAAVVTVLLAIVKVTIRRRQRHILGTANAVERSSVAYLELEMRGDNKNDTGVPFYSWKSILASTENFSDVHKLGQGGFGPVYKGLLPGGKEIAVKRLSSFSVQGSNEFQNEVVLIAKLQHRNLVKLLGYCIEGNEKILLYEYMPNKSLDVFIFDKTLCILLNWRKRFEIILGIARGILYLHQDSRLRIIHRDLKTSNILLDAEMNPRISDFGLARIVEDKVTEASTNKVVGTYGYMSPEYASYGQFSIKSDVFSFGIIVLEIISGKRNTGFYGSTEALNLLGYAWRLWSENRALDLLDPMILAFFKKSEVVKCINVGLLCVEEDPIDRPTMSNVVLMLSGEMTFLPVPKQPAFAMRKHAFSASSSSSNKPDPISNELTMFVPQGR</sequence>
<dbReference type="GO" id="GO:0048544">
    <property type="term" value="P:recognition of pollen"/>
    <property type="evidence" value="ECO:0007669"/>
    <property type="project" value="InterPro"/>
</dbReference>
<dbReference type="AlphaFoldDB" id="A0A8S0SDU1"/>
<protein>
    <recommendedName>
        <fullName evidence="13">Receptor-like serine/threonine-protein kinase</fullName>
        <ecNumber evidence="13">2.7.11.1</ecNumber>
    </recommendedName>
</protein>
<dbReference type="PIRSF" id="PIRSF000641">
    <property type="entry name" value="SRK"/>
    <property type="match status" value="1"/>
</dbReference>
<evidence type="ECO:0000256" key="12">
    <source>
        <dbReference type="ARBA" id="ARBA00048679"/>
    </source>
</evidence>
<evidence type="ECO:0000256" key="3">
    <source>
        <dbReference type="ARBA" id="ARBA00022527"/>
    </source>
</evidence>
<keyword evidence="4 13" id="KW-0808">Transferase</keyword>
<evidence type="ECO:0000259" key="17">
    <source>
        <dbReference type="PROSITE" id="PS50927"/>
    </source>
</evidence>
<dbReference type="InterPro" id="IPR011009">
    <property type="entry name" value="Kinase-like_dom_sf"/>
</dbReference>
<dbReference type="PROSITE" id="PS50948">
    <property type="entry name" value="PAN"/>
    <property type="match status" value="1"/>
</dbReference>